<feature type="domain" description="Mur ligase C-terminal" evidence="11">
    <location>
        <begin position="319"/>
        <end position="438"/>
    </location>
</feature>
<feature type="domain" description="Mur ligase central" evidence="12">
    <location>
        <begin position="56"/>
        <end position="293"/>
    </location>
</feature>
<gene>
    <name evidence="13" type="ORF">QYE77_03320</name>
</gene>
<evidence type="ECO:0000256" key="10">
    <source>
        <dbReference type="PIRNR" id="PIRNR001563"/>
    </source>
</evidence>
<dbReference type="PROSITE" id="PS01012">
    <property type="entry name" value="FOLYLPOLYGLU_SYNT_2"/>
    <property type="match status" value="1"/>
</dbReference>
<comment type="caution">
    <text evidence="13">The sequence shown here is derived from an EMBL/GenBank/DDBJ whole genome shotgun (WGS) entry which is preliminary data.</text>
</comment>
<protein>
    <recommendedName>
        <fullName evidence="2">tetrahydrofolate synthase</fullName>
        <ecNumber evidence="2">6.3.2.17</ecNumber>
    </recommendedName>
    <alternativeName>
        <fullName evidence="8">Tetrahydrofolylpolyglutamate synthase</fullName>
    </alternativeName>
</protein>
<proteinExistence type="inferred from homology"/>
<dbReference type="Pfam" id="PF02875">
    <property type="entry name" value="Mur_ligase_C"/>
    <property type="match status" value="1"/>
</dbReference>
<dbReference type="EMBL" id="JAUHMF010000001">
    <property type="protein sequence ID" value="MDT8897283.1"/>
    <property type="molecule type" value="Genomic_DNA"/>
</dbReference>
<sequence length="455" mass="50591">MSPFTYQQALDYLYSFVDYSLTRQLRYSPEKFDLGRMKAFLELLGNPHLKYPTVHVAGTKGKGSTAAMIASILQAAGYKVGFYSSPHLEDFVERIQINQVPLSHETLAELVDEVRPFVAQIERLTTFEITTAVAFLAFLRAKVDVAVIEVGLGGRLDATNLVQPEVSVITSISYDHTKVLGESLGQIAREKAGIIKPHTPVVVAPQRQEALAVIREVAKERSAPIIQVGDDYRYRLAVHSLDGQAFWVWKAADQPKVDEWIENGAEHDEPLRFEMPLLGAHQVDNAAMAFAVADILRSKGWEIGDAAIAKGFQHVKWPGRFEVLCREPYLVVDSAHNQDSALKLRMALEDYFPGKKVVLIFGASEDKDIEGILRELLPKVKGVIATQSFHPRAIAPEVLVQMVHRFGYPARVVVPVEEALSLAMNQVGDDSLVLATGSLFIAAAVRQTWREHFRV</sequence>
<evidence type="ECO:0000256" key="9">
    <source>
        <dbReference type="ARBA" id="ARBA00047493"/>
    </source>
</evidence>
<dbReference type="InterPro" id="IPR013221">
    <property type="entry name" value="Mur_ligase_cen"/>
</dbReference>
<dbReference type="InterPro" id="IPR004101">
    <property type="entry name" value="Mur_ligase_C"/>
</dbReference>
<dbReference type="PIRSF" id="PIRSF001563">
    <property type="entry name" value="Folylpolyglu_synth"/>
    <property type="match status" value="1"/>
</dbReference>
<dbReference type="SUPFAM" id="SSF53623">
    <property type="entry name" value="MurD-like peptide ligases, catalytic domain"/>
    <property type="match status" value="1"/>
</dbReference>
<evidence type="ECO:0000256" key="3">
    <source>
        <dbReference type="ARBA" id="ARBA00022598"/>
    </source>
</evidence>
<dbReference type="Gene3D" id="3.90.190.20">
    <property type="entry name" value="Mur ligase, C-terminal domain"/>
    <property type="match status" value="1"/>
</dbReference>
<reference evidence="13 14" key="1">
    <citation type="submission" date="2023-07" db="EMBL/GenBank/DDBJ databases">
        <title>Novel species of Thermanaerothrix with wide hydrolytic capabilities.</title>
        <authorList>
            <person name="Zayulina K.S."/>
            <person name="Podosokorskaya O.A."/>
            <person name="Elcheninov A.G."/>
        </authorList>
    </citation>
    <scope>NUCLEOTIDE SEQUENCE [LARGE SCALE GENOMIC DNA]</scope>
    <source>
        <strain evidence="13 14">4228-RoL</strain>
    </source>
</reference>
<evidence type="ECO:0000259" key="11">
    <source>
        <dbReference type="Pfam" id="PF02875"/>
    </source>
</evidence>
<evidence type="ECO:0000313" key="14">
    <source>
        <dbReference type="Proteomes" id="UP001254165"/>
    </source>
</evidence>
<evidence type="ECO:0000256" key="5">
    <source>
        <dbReference type="ARBA" id="ARBA00022741"/>
    </source>
</evidence>
<keyword evidence="6 10" id="KW-0067">ATP-binding</keyword>
<evidence type="ECO:0000256" key="7">
    <source>
        <dbReference type="ARBA" id="ARBA00022842"/>
    </source>
</evidence>
<dbReference type="EC" id="6.3.2.17" evidence="2"/>
<dbReference type="InterPro" id="IPR018109">
    <property type="entry name" value="Folylpolyglutamate_synth_CS"/>
</dbReference>
<evidence type="ECO:0000256" key="2">
    <source>
        <dbReference type="ARBA" id="ARBA00013025"/>
    </source>
</evidence>
<evidence type="ECO:0000313" key="13">
    <source>
        <dbReference type="EMBL" id="MDT8897283.1"/>
    </source>
</evidence>
<dbReference type="PANTHER" id="PTHR11136:SF0">
    <property type="entry name" value="DIHYDROFOLATE SYNTHETASE-RELATED"/>
    <property type="match status" value="1"/>
</dbReference>
<dbReference type="NCBIfam" id="TIGR01499">
    <property type="entry name" value="folC"/>
    <property type="match status" value="1"/>
</dbReference>
<name>A0ABU3NKA2_9CHLR</name>
<dbReference type="InterPro" id="IPR036615">
    <property type="entry name" value="Mur_ligase_C_dom_sf"/>
</dbReference>
<dbReference type="RefSeq" id="WP_315623936.1">
    <property type="nucleotide sequence ID" value="NZ_JAUHMF010000001.1"/>
</dbReference>
<dbReference type="Proteomes" id="UP001254165">
    <property type="component" value="Unassembled WGS sequence"/>
</dbReference>
<comment type="catalytic activity">
    <reaction evidence="9">
        <text>(6S)-5,6,7,8-tetrahydrofolyl-(gamma-L-Glu)(n) + L-glutamate + ATP = (6S)-5,6,7,8-tetrahydrofolyl-(gamma-L-Glu)(n+1) + ADP + phosphate + H(+)</text>
        <dbReference type="Rhea" id="RHEA:10580"/>
        <dbReference type="Rhea" id="RHEA-COMP:14738"/>
        <dbReference type="Rhea" id="RHEA-COMP:14740"/>
        <dbReference type="ChEBI" id="CHEBI:15378"/>
        <dbReference type="ChEBI" id="CHEBI:29985"/>
        <dbReference type="ChEBI" id="CHEBI:30616"/>
        <dbReference type="ChEBI" id="CHEBI:43474"/>
        <dbReference type="ChEBI" id="CHEBI:141005"/>
        <dbReference type="ChEBI" id="CHEBI:456216"/>
        <dbReference type="EC" id="6.3.2.17"/>
    </reaction>
</comment>
<evidence type="ECO:0000256" key="1">
    <source>
        <dbReference type="ARBA" id="ARBA00008276"/>
    </source>
</evidence>
<evidence type="ECO:0000256" key="6">
    <source>
        <dbReference type="ARBA" id="ARBA00022840"/>
    </source>
</evidence>
<keyword evidence="5 10" id="KW-0547">Nucleotide-binding</keyword>
<dbReference type="PANTHER" id="PTHR11136">
    <property type="entry name" value="FOLYLPOLYGLUTAMATE SYNTHASE-RELATED"/>
    <property type="match status" value="1"/>
</dbReference>
<evidence type="ECO:0000256" key="4">
    <source>
        <dbReference type="ARBA" id="ARBA00022723"/>
    </source>
</evidence>
<organism evidence="13 14">
    <name type="scientific">Thermanaerothrix solaris</name>
    <dbReference type="NCBI Taxonomy" id="3058434"/>
    <lineage>
        <taxon>Bacteria</taxon>
        <taxon>Bacillati</taxon>
        <taxon>Chloroflexota</taxon>
        <taxon>Anaerolineae</taxon>
        <taxon>Anaerolineales</taxon>
        <taxon>Anaerolineaceae</taxon>
        <taxon>Thermanaerothrix</taxon>
    </lineage>
</organism>
<dbReference type="Gene3D" id="3.40.1190.10">
    <property type="entry name" value="Mur-like, catalytic domain"/>
    <property type="match status" value="1"/>
</dbReference>
<dbReference type="Pfam" id="PF08245">
    <property type="entry name" value="Mur_ligase_M"/>
    <property type="match status" value="1"/>
</dbReference>
<dbReference type="PROSITE" id="PS01011">
    <property type="entry name" value="FOLYLPOLYGLU_SYNT_1"/>
    <property type="match status" value="1"/>
</dbReference>
<accession>A0ABU3NKA2</accession>
<keyword evidence="3 10" id="KW-0436">Ligase</keyword>
<dbReference type="InterPro" id="IPR036565">
    <property type="entry name" value="Mur-like_cat_sf"/>
</dbReference>
<keyword evidence="14" id="KW-1185">Reference proteome</keyword>
<dbReference type="GO" id="GO:0016874">
    <property type="term" value="F:ligase activity"/>
    <property type="evidence" value="ECO:0007669"/>
    <property type="project" value="UniProtKB-KW"/>
</dbReference>
<comment type="similarity">
    <text evidence="1 10">Belongs to the folylpolyglutamate synthase family.</text>
</comment>
<dbReference type="SUPFAM" id="SSF53244">
    <property type="entry name" value="MurD-like peptide ligases, peptide-binding domain"/>
    <property type="match status" value="1"/>
</dbReference>
<dbReference type="InterPro" id="IPR001645">
    <property type="entry name" value="Folylpolyglutamate_synth"/>
</dbReference>
<evidence type="ECO:0000259" key="12">
    <source>
        <dbReference type="Pfam" id="PF08245"/>
    </source>
</evidence>
<keyword evidence="4" id="KW-0479">Metal-binding</keyword>
<keyword evidence="7" id="KW-0460">Magnesium</keyword>
<evidence type="ECO:0000256" key="8">
    <source>
        <dbReference type="ARBA" id="ARBA00030592"/>
    </source>
</evidence>